<dbReference type="Gene3D" id="3.30.70.360">
    <property type="match status" value="1"/>
</dbReference>
<dbReference type="EMBL" id="JBHSDY010000010">
    <property type="protein sequence ID" value="MFC4299340.1"/>
    <property type="molecule type" value="Genomic_DNA"/>
</dbReference>
<keyword evidence="8" id="KW-1185">Reference proteome</keyword>
<name>A0ABV8S144_9BURK</name>
<dbReference type="SUPFAM" id="SSF53187">
    <property type="entry name" value="Zn-dependent exopeptidases"/>
    <property type="match status" value="1"/>
</dbReference>
<keyword evidence="4" id="KW-0862">Zinc</keyword>
<organism evidence="7 8">
    <name type="scientific">Castellaniella hirudinis</name>
    <dbReference type="NCBI Taxonomy" id="1144617"/>
    <lineage>
        <taxon>Bacteria</taxon>
        <taxon>Pseudomonadati</taxon>
        <taxon>Pseudomonadota</taxon>
        <taxon>Betaproteobacteria</taxon>
        <taxon>Burkholderiales</taxon>
        <taxon>Alcaligenaceae</taxon>
        <taxon>Castellaniella</taxon>
    </lineage>
</organism>
<keyword evidence="2" id="KW-0479">Metal-binding</keyword>
<comment type="caution">
    <text evidence="7">The sequence shown here is derived from an EMBL/GenBank/DDBJ whole genome shotgun (WGS) entry which is preliminary data.</text>
</comment>
<keyword evidence="3" id="KW-0378">Hydrolase</keyword>
<dbReference type="InterPro" id="IPR001261">
    <property type="entry name" value="ArgE/DapE_CS"/>
</dbReference>
<evidence type="ECO:0000313" key="8">
    <source>
        <dbReference type="Proteomes" id="UP001595756"/>
    </source>
</evidence>
<dbReference type="PANTHER" id="PTHR43808">
    <property type="entry name" value="ACETYLORNITHINE DEACETYLASE"/>
    <property type="match status" value="1"/>
</dbReference>
<evidence type="ECO:0000259" key="6">
    <source>
        <dbReference type="Pfam" id="PF07687"/>
    </source>
</evidence>
<gene>
    <name evidence="7" type="ORF">ACFO0J_14950</name>
</gene>
<dbReference type="InterPro" id="IPR002933">
    <property type="entry name" value="Peptidase_M20"/>
</dbReference>
<keyword evidence="5" id="KW-0170">Cobalt</keyword>
<proteinExistence type="predicted"/>
<dbReference type="Proteomes" id="UP001595756">
    <property type="component" value="Unassembled WGS sequence"/>
</dbReference>
<sequence length="415" mass="44380">MASTIPCSTLHAWVDAHFDEQVALLQRLVAVPTDTPPGDNAPHAETVAAILEGWGWEVERHAVPDEEMQAYGMRSITNLIVRRRYSADGPVLALNAHGDVVPPGEGWTHDPYGGEVADGRLYGRASAVSKSDFTTYLHAVRALEAGGAPLKGAVELHFTYDEEFGGLKGPGWLLERGLSKPDYAICASFSYAVVTAHNGCLQFEITVNGKATHGSAPKTGHDALRAASRILDEIYRQADALDGIHSRIDGITHPTMIVGRIDGGTNTNVVPGKVVLKMDRRLIPEEDPATVEAEVRAFIAAAVAGLPGITVEVSRILLARALRPLPGHEKLVASLQAHARAVFGEDIPAVGTPLYADARLYAEHGVPTVMYGAGPRTVMESRAKQSDEHVALEDLRGATRVMACVLADFLAPGRP</sequence>
<dbReference type="PANTHER" id="PTHR43808:SF31">
    <property type="entry name" value="N-ACETYL-L-CITRULLINE DEACETYLASE"/>
    <property type="match status" value="1"/>
</dbReference>
<dbReference type="PROSITE" id="PS00758">
    <property type="entry name" value="ARGE_DAPE_CPG2_1"/>
    <property type="match status" value="1"/>
</dbReference>
<protein>
    <submittedName>
        <fullName evidence="7">M20/M25/M40 family metallo-hydrolase</fullName>
    </submittedName>
</protein>
<dbReference type="InterPro" id="IPR011650">
    <property type="entry name" value="Peptidase_M20_dimer"/>
</dbReference>
<evidence type="ECO:0000256" key="2">
    <source>
        <dbReference type="ARBA" id="ARBA00022723"/>
    </source>
</evidence>
<dbReference type="SUPFAM" id="SSF55031">
    <property type="entry name" value="Bacterial exopeptidase dimerisation domain"/>
    <property type="match status" value="1"/>
</dbReference>
<dbReference type="InterPro" id="IPR050072">
    <property type="entry name" value="Peptidase_M20A"/>
</dbReference>
<evidence type="ECO:0000256" key="5">
    <source>
        <dbReference type="ARBA" id="ARBA00023285"/>
    </source>
</evidence>
<dbReference type="Gene3D" id="3.40.630.10">
    <property type="entry name" value="Zn peptidases"/>
    <property type="match status" value="1"/>
</dbReference>
<reference evidence="8" key="1">
    <citation type="journal article" date="2019" name="Int. J. Syst. Evol. Microbiol.">
        <title>The Global Catalogue of Microorganisms (GCM) 10K type strain sequencing project: providing services to taxonomists for standard genome sequencing and annotation.</title>
        <authorList>
            <consortium name="The Broad Institute Genomics Platform"/>
            <consortium name="The Broad Institute Genome Sequencing Center for Infectious Disease"/>
            <person name="Wu L."/>
            <person name="Ma J."/>
        </authorList>
    </citation>
    <scope>NUCLEOTIDE SEQUENCE [LARGE SCALE GENOMIC DNA]</scope>
    <source>
        <strain evidence="8">CGMCC 1.19029</strain>
    </source>
</reference>
<evidence type="ECO:0000256" key="3">
    <source>
        <dbReference type="ARBA" id="ARBA00022801"/>
    </source>
</evidence>
<evidence type="ECO:0000313" key="7">
    <source>
        <dbReference type="EMBL" id="MFC4299340.1"/>
    </source>
</evidence>
<dbReference type="Pfam" id="PF01546">
    <property type="entry name" value="Peptidase_M20"/>
    <property type="match status" value="1"/>
</dbReference>
<comment type="cofactor">
    <cofactor evidence="1">
        <name>Zn(2+)</name>
        <dbReference type="ChEBI" id="CHEBI:29105"/>
    </cofactor>
</comment>
<dbReference type="Pfam" id="PF07687">
    <property type="entry name" value="M20_dimer"/>
    <property type="match status" value="1"/>
</dbReference>
<accession>A0ABV8S144</accession>
<dbReference type="RefSeq" id="WP_376813882.1">
    <property type="nucleotide sequence ID" value="NZ_JBHSDY010000010.1"/>
</dbReference>
<evidence type="ECO:0000256" key="4">
    <source>
        <dbReference type="ARBA" id="ARBA00022833"/>
    </source>
</evidence>
<feature type="domain" description="Peptidase M20 dimerisation" evidence="6">
    <location>
        <begin position="195"/>
        <end position="301"/>
    </location>
</feature>
<evidence type="ECO:0000256" key="1">
    <source>
        <dbReference type="ARBA" id="ARBA00001947"/>
    </source>
</evidence>
<dbReference type="InterPro" id="IPR036264">
    <property type="entry name" value="Bact_exopeptidase_dim_dom"/>
</dbReference>